<evidence type="ECO:0000259" key="2">
    <source>
        <dbReference type="Pfam" id="PF14371"/>
    </source>
</evidence>
<keyword evidence="1" id="KW-0812">Transmembrane</keyword>
<dbReference type="EMBL" id="RJJX01000026">
    <property type="protein sequence ID" value="RUT73174.1"/>
    <property type="molecule type" value="Genomic_DNA"/>
</dbReference>
<dbReference type="InterPro" id="IPR025524">
    <property type="entry name" value="DUF4412"/>
</dbReference>
<keyword evidence="1" id="KW-0472">Membrane</keyword>
<dbReference type="OrthoDB" id="1114846at2"/>
<comment type="caution">
    <text evidence="3">The sequence shown here is derived from an EMBL/GenBank/DDBJ whole genome shotgun (WGS) entry which is preliminary data.</text>
</comment>
<dbReference type="Proteomes" id="UP000282985">
    <property type="component" value="Unassembled WGS sequence"/>
</dbReference>
<dbReference type="Pfam" id="PF14371">
    <property type="entry name" value="DUF4412"/>
    <property type="match status" value="1"/>
</dbReference>
<protein>
    <submittedName>
        <fullName evidence="3">DUF4412 domain-containing protein</fullName>
    </submittedName>
</protein>
<gene>
    <name evidence="3" type="ORF">DLK05_14455</name>
</gene>
<evidence type="ECO:0000313" key="4">
    <source>
        <dbReference type="Proteomes" id="UP000282985"/>
    </source>
</evidence>
<accession>A0A434AFM3</accession>
<keyword evidence="4" id="KW-1185">Reference proteome</keyword>
<evidence type="ECO:0000313" key="3">
    <source>
        <dbReference type="EMBL" id="RUT73174.1"/>
    </source>
</evidence>
<evidence type="ECO:0000256" key="1">
    <source>
        <dbReference type="SAM" id="Phobius"/>
    </source>
</evidence>
<dbReference type="AlphaFoldDB" id="A0A434AFM3"/>
<dbReference type="RefSeq" id="WP_127344680.1">
    <property type="nucleotide sequence ID" value="NZ_RJJX01000026.1"/>
</dbReference>
<reference evidence="3 4" key="1">
    <citation type="submission" date="2018-11" db="EMBL/GenBank/DDBJ databases">
        <title>Parancylomarina longa gen. nov., sp. nov., isolated from sediments of southern Okinawa.</title>
        <authorList>
            <person name="Fu T."/>
        </authorList>
    </citation>
    <scope>NUCLEOTIDE SEQUENCE [LARGE SCALE GENOMIC DNA]</scope>
    <source>
        <strain evidence="3 4">T3-2 S1-C</strain>
    </source>
</reference>
<organism evidence="3 4">
    <name type="scientific">Ancylomarina longa</name>
    <dbReference type="NCBI Taxonomy" id="2487017"/>
    <lineage>
        <taxon>Bacteria</taxon>
        <taxon>Pseudomonadati</taxon>
        <taxon>Bacteroidota</taxon>
        <taxon>Bacteroidia</taxon>
        <taxon>Marinilabiliales</taxon>
        <taxon>Marinifilaceae</taxon>
        <taxon>Ancylomarina</taxon>
    </lineage>
</organism>
<feature type="transmembrane region" description="Helical" evidence="1">
    <location>
        <begin position="7"/>
        <end position="24"/>
    </location>
</feature>
<sequence length="244" mass="28730">MKKDNRVIAYLFLIILGLLGIWILNPFQNDLVVKIRIHKNGEEIRNVFYLKDNKLKVVSESKTIVFKKEQMALLDRNHKIYWEGSLNDFDQNLAKYRSRFNNSDEKTKESKPSQEEICSIKITPDFISIAGYVSRKYELIKNKKVVEDVWIAENLKNYIRYNLDLNLYNDFMDELLQHSESPMHEHLDLFMDAVENGFPMKIRTYGEGSTTESEVLNLIKKNLDDSIFVVPNTYREVSFDQAMN</sequence>
<feature type="domain" description="DUF4412" evidence="2">
    <location>
        <begin position="94"/>
        <end position="234"/>
    </location>
</feature>
<proteinExistence type="predicted"/>
<keyword evidence="1" id="KW-1133">Transmembrane helix</keyword>
<name>A0A434AFM3_9BACT</name>